<dbReference type="EMBL" id="KU598975">
    <property type="protein sequence ID" value="AMM44569.1"/>
    <property type="molecule type" value="Genomic_DNA"/>
</dbReference>
<evidence type="ECO:0008006" key="3">
    <source>
        <dbReference type="Google" id="ProtNLM"/>
    </source>
</evidence>
<dbReference type="RefSeq" id="YP_009302025.1">
    <property type="nucleotide sequence ID" value="NC_031241.1"/>
</dbReference>
<sequence>MDGIFITGVKTMNKEIKNATGKLKLNLQHFANKSVEPGDTLLKNKHVGILEKVTAANSYSAPAVISNDAIFMQGRSFTVIKGDVTELKDYKRNATNEFDHPQIQETTYFLDQEKYWGRFVDALDRRDTEGNIDINYVVAKQASEVVAPYLDNLRFATLARNKAKHLTVGSGADAQYDAVLDVSVELDEIGAGASRILFVTPKFYKGIKKFVIELPQGDNRQQVLGKGVQGELDGFTIVKVPSKMLQGVEAMAVIGEVMASPIQANEAKLNSNVPGMFGTLAEQMLYTGAFVPEHLQKYIFTIGGKEVETNRDGVDAHADETNASADTGA</sequence>
<evidence type="ECO:0000313" key="1">
    <source>
        <dbReference type="EMBL" id="AMM44569.1"/>
    </source>
</evidence>
<accession>A0A141VTM6</accession>
<name>A0A141VTM6_9CAUD</name>
<dbReference type="GeneID" id="29122872"/>
<keyword evidence="2" id="KW-1185">Reference proteome</keyword>
<protein>
    <recommendedName>
        <fullName evidence="3">Major capsid protein</fullName>
    </recommendedName>
</protein>
<reference evidence="1" key="1">
    <citation type="submission" date="2016-01" db="EMBL/GenBank/DDBJ databases">
        <title>A eukaryotic-like serine/threonine kinase protects bacteria against viruses.</title>
        <authorList>
            <person name="Depardieu F."/>
            <person name="Didier J.-P."/>
            <person name="Bernheim A."/>
            <person name="Sherlock A."/>
            <person name="Molina H."/>
            <person name="Duclos B."/>
            <person name="Bikard D."/>
        </authorList>
    </citation>
    <scope>NUCLEOTIDE SEQUENCE [LARGE SCALE GENOMIC DNA]</scope>
</reference>
<dbReference type="Proteomes" id="UP000202699">
    <property type="component" value="Segment"/>
</dbReference>
<dbReference type="KEGG" id="vg:29122872"/>
<evidence type="ECO:0000313" key="2">
    <source>
        <dbReference type="Proteomes" id="UP000202699"/>
    </source>
</evidence>
<organism evidence="1 2">
    <name type="scientific">Staphylococcus phage CNPx</name>
    <dbReference type="NCBI Taxonomy" id="1792269"/>
    <lineage>
        <taxon>Viruses</taxon>
        <taxon>Duplodnaviria</taxon>
        <taxon>Heunggongvirae</taxon>
        <taxon>Uroviricota</taxon>
        <taxon>Caudoviricetes</taxon>
        <taxon>Rockefellervirus</taxon>
        <taxon>Rockefellervirus CNPx</taxon>
    </lineage>
</organism>
<dbReference type="OrthoDB" id="4193at10239"/>
<proteinExistence type="predicted"/>